<gene>
    <name evidence="1" type="ORF">EAG_03708</name>
</gene>
<accession>E2AVR4</accession>
<organism evidence="2">
    <name type="scientific">Camponotus floridanus</name>
    <name type="common">Florida carpenter ant</name>
    <dbReference type="NCBI Taxonomy" id="104421"/>
    <lineage>
        <taxon>Eukaryota</taxon>
        <taxon>Metazoa</taxon>
        <taxon>Ecdysozoa</taxon>
        <taxon>Arthropoda</taxon>
        <taxon>Hexapoda</taxon>
        <taxon>Insecta</taxon>
        <taxon>Pterygota</taxon>
        <taxon>Neoptera</taxon>
        <taxon>Endopterygota</taxon>
        <taxon>Hymenoptera</taxon>
        <taxon>Apocrita</taxon>
        <taxon>Aculeata</taxon>
        <taxon>Formicoidea</taxon>
        <taxon>Formicidae</taxon>
        <taxon>Formicinae</taxon>
        <taxon>Camponotus</taxon>
    </lineage>
</organism>
<name>E2AVR4_CAMFO</name>
<sequence>MYTVFNKCSILVKNIKLKQKFGLLTTRVDVNKCSILVKNIKLKQKFGLLPTRVDVKKLLLKKKRKKNGVIAFLGSMNDIFLCASNTERIFGIPSVIREVAGSYGVSSAAHLTVPVPVTSVTVIRASTFQHPYPLTRTLLKKALAHFFGINILYAVKPALFDAVLLTKCENWAKLGPSNEYIISLYIRKYITSLPQALNFIEYILNFSKCSILVENMKSKQKFGLLTTRVDVKRTRCYTEEDLHEMGEQAFEKVIS</sequence>
<dbReference type="EMBL" id="GL443183">
    <property type="protein sequence ID" value="EFN62473.1"/>
    <property type="molecule type" value="Genomic_DNA"/>
</dbReference>
<dbReference type="Proteomes" id="UP000000311">
    <property type="component" value="Unassembled WGS sequence"/>
</dbReference>
<dbReference type="AlphaFoldDB" id="E2AVR4"/>
<evidence type="ECO:0000313" key="1">
    <source>
        <dbReference type="EMBL" id="EFN62473.1"/>
    </source>
</evidence>
<evidence type="ECO:0000313" key="2">
    <source>
        <dbReference type="Proteomes" id="UP000000311"/>
    </source>
</evidence>
<keyword evidence="2" id="KW-1185">Reference proteome</keyword>
<protein>
    <submittedName>
        <fullName evidence="1">Uncharacterized protein</fullName>
    </submittedName>
</protein>
<reference evidence="1 2" key="1">
    <citation type="journal article" date="2010" name="Science">
        <title>Genomic comparison of the ants Camponotus floridanus and Harpegnathos saltator.</title>
        <authorList>
            <person name="Bonasio R."/>
            <person name="Zhang G."/>
            <person name="Ye C."/>
            <person name="Mutti N.S."/>
            <person name="Fang X."/>
            <person name="Qin N."/>
            <person name="Donahue G."/>
            <person name="Yang P."/>
            <person name="Li Q."/>
            <person name="Li C."/>
            <person name="Zhang P."/>
            <person name="Huang Z."/>
            <person name="Berger S.L."/>
            <person name="Reinberg D."/>
            <person name="Wang J."/>
            <person name="Liebig J."/>
        </authorList>
    </citation>
    <scope>NUCLEOTIDE SEQUENCE [LARGE SCALE GENOMIC DNA]</scope>
    <source>
        <strain evidence="2">C129</strain>
    </source>
</reference>
<dbReference type="InParanoid" id="E2AVR4"/>
<proteinExistence type="predicted"/>